<dbReference type="GO" id="GO:0031261">
    <property type="term" value="C:DNA replication preinitiation complex"/>
    <property type="evidence" value="ECO:0007669"/>
    <property type="project" value="TreeGrafter"/>
</dbReference>
<keyword evidence="3" id="KW-0235">DNA replication</keyword>
<dbReference type="GO" id="GO:0003682">
    <property type="term" value="F:chromatin binding"/>
    <property type="evidence" value="ECO:0007669"/>
    <property type="project" value="TreeGrafter"/>
</dbReference>
<reference evidence="8" key="1">
    <citation type="journal article" date="2017" name="Nucleic Acids Res.">
        <title>Proteogenomics produces comprehensive and highly accurate protein-coding gene annotation in a complete genome assembly of Malassezia sympodialis.</title>
        <authorList>
            <person name="Zhu Y."/>
            <person name="Engstroem P.G."/>
            <person name="Tellgren-Roth C."/>
            <person name="Baudo C.D."/>
            <person name="Kennell J.C."/>
            <person name="Sun S."/>
            <person name="Billmyre R.B."/>
            <person name="Schroeder M.S."/>
            <person name="Andersson A."/>
            <person name="Holm T."/>
            <person name="Sigurgeirsson B."/>
            <person name="Wu G."/>
            <person name="Sankaranarayanan S.R."/>
            <person name="Siddharthan R."/>
            <person name="Sanyal K."/>
            <person name="Lundeberg J."/>
            <person name="Nystedt B."/>
            <person name="Boekhout T."/>
            <person name="Dawson T.L. Jr."/>
            <person name="Heitman J."/>
            <person name="Scheynius A."/>
            <person name="Lehtioe J."/>
        </authorList>
    </citation>
    <scope>NUCLEOTIDE SEQUENCE [LARGE SCALE GENOMIC DNA]</scope>
    <source>
        <strain evidence="8">ATCC 42132</strain>
    </source>
</reference>
<sequence length="735" mass="82295">MIVYRPRETGDDARMPGRNRLDYAQAYKKICQSARQRVLGDDSLDTPAAPGGATVLILVTPDVDSLAATRIFTQLLANDEIPFRVSPVNGYRALQRVLAQDVYDHIELHTLVFINLGSLLPLPTTIPLPPHCTLHVLDSHRPWNLDNLFATSQINDRIFIWDDGEIDERLYREQEAYEQLEFDFESDSDSDVSESDAEEDEQNGEVRSDVSGSQESGPSTSRRQKRMHKSDEGRERKRTRLDGHQRQIYRTVLAKYYARGSWTGMSVAQMMYILAVALGRGDRDNLWYAILGLTSQYISNSIHATTYDGYAAALASDVVAMDTTERVEDGQSYSTDKHGADDSSVHVVNQELRFTLYRHWSLESSMYHTSYVAAKLGIWREKGINKLRGLLAKMGLSLANCRQTYEHMELDLRQSLVQRMEAIAPEYGLVDLTFRSFTRSYGFRTVPLSASDAVQGISALLQAAHGVRIEIEGVQMVRADPGISGPRSIDRPVGTYGTRTLWSLADSGIDIGKRPGPMLSIESEDPEDDEENSVSATWVKNFFEAYTAMDVQKPKSISLLQLSLQLAKALHEAIVSQGVSIIIKQSIKTLRSFRLAVLQDGPSLHLFVQPDTLTRLGYWLIDALRDIVGEKHARRAEAKRARRGNKGDDPDQVSTPQNLPFVLAALDTERDVFVVVGIVGASDYGDVSKNRFGLAFQDAAQASGARMRNDRFESSVLEVRRDDLMPFIESLHLKA</sequence>
<evidence type="ECO:0000313" key="7">
    <source>
        <dbReference type="EMBL" id="SHO75743.1"/>
    </source>
</evidence>
<feature type="compositionally biased region" description="Basic and acidic residues" evidence="6">
    <location>
        <begin position="635"/>
        <end position="649"/>
    </location>
</feature>
<feature type="compositionally biased region" description="Acidic residues" evidence="6">
    <location>
        <begin position="183"/>
        <end position="203"/>
    </location>
</feature>
<dbReference type="InterPro" id="IPR003874">
    <property type="entry name" value="CDC45"/>
</dbReference>
<dbReference type="GO" id="GO:0000727">
    <property type="term" value="P:double-strand break repair via break-induced replication"/>
    <property type="evidence" value="ECO:0007669"/>
    <property type="project" value="TreeGrafter"/>
</dbReference>
<evidence type="ECO:0000256" key="2">
    <source>
        <dbReference type="ARBA" id="ARBA00010727"/>
    </source>
</evidence>
<gene>
    <name evidence="7" type="ORF">MSYG_0076</name>
</gene>
<dbReference type="GO" id="GO:0003688">
    <property type="term" value="F:DNA replication origin binding"/>
    <property type="evidence" value="ECO:0007669"/>
    <property type="project" value="TreeGrafter"/>
</dbReference>
<evidence type="ECO:0000256" key="3">
    <source>
        <dbReference type="ARBA" id="ARBA00022705"/>
    </source>
</evidence>
<organism evidence="7 8">
    <name type="scientific">Malassezia sympodialis (strain ATCC 42132)</name>
    <name type="common">Atopic eczema-associated yeast</name>
    <dbReference type="NCBI Taxonomy" id="1230383"/>
    <lineage>
        <taxon>Eukaryota</taxon>
        <taxon>Fungi</taxon>
        <taxon>Dikarya</taxon>
        <taxon>Basidiomycota</taxon>
        <taxon>Ustilaginomycotina</taxon>
        <taxon>Malasseziomycetes</taxon>
        <taxon>Malasseziales</taxon>
        <taxon>Malasseziaceae</taxon>
        <taxon>Malassezia</taxon>
    </lineage>
</organism>
<dbReference type="GO" id="GO:0003743">
    <property type="term" value="F:translation initiation factor activity"/>
    <property type="evidence" value="ECO:0007669"/>
    <property type="project" value="UniProtKB-KW"/>
</dbReference>
<dbReference type="AlphaFoldDB" id="A0A1M7ZZX7"/>
<dbReference type="PANTHER" id="PTHR10507:SF0">
    <property type="entry name" value="CELL DIVISION CONTROL PROTEIN 45 HOMOLOG"/>
    <property type="match status" value="1"/>
</dbReference>
<feature type="region of interest" description="Disordered" evidence="6">
    <location>
        <begin position="183"/>
        <end position="241"/>
    </location>
</feature>
<evidence type="ECO:0000256" key="4">
    <source>
        <dbReference type="ARBA" id="ARBA00023242"/>
    </source>
</evidence>
<dbReference type="PANTHER" id="PTHR10507">
    <property type="entry name" value="CDC45-RELATED PROTEIN"/>
    <property type="match status" value="1"/>
</dbReference>
<keyword evidence="5" id="KW-0131">Cell cycle</keyword>
<evidence type="ECO:0000256" key="1">
    <source>
        <dbReference type="ARBA" id="ARBA00004123"/>
    </source>
</evidence>
<dbReference type="OrthoDB" id="10258882at2759"/>
<keyword evidence="7" id="KW-0396">Initiation factor</keyword>
<name>A0A1M7ZZX7_MALS4</name>
<protein>
    <submittedName>
        <fullName evidence="7">Similar to S.cerevisiae protein CDC45 (DNA replication initiation factor)</fullName>
    </submittedName>
</protein>
<dbReference type="VEuPathDB" id="FungiDB:MSYG_0076"/>
<accession>A0A1M7ZZX7</accession>
<dbReference type="GO" id="GO:0006270">
    <property type="term" value="P:DNA replication initiation"/>
    <property type="evidence" value="ECO:0007669"/>
    <property type="project" value="InterPro"/>
</dbReference>
<feature type="region of interest" description="Disordered" evidence="6">
    <location>
        <begin position="635"/>
        <end position="655"/>
    </location>
</feature>
<dbReference type="Pfam" id="PF02724">
    <property type="entry name" value="CDC45"/>
    <property type="match status" value="1"/>
</dbReference>
<feature type="compositionally biased region" description="Basic and acidic residues" evidence="6">
    <location>
        <begin position="229"/>
        <end position="241"/>
    </location>
</feature>
<dbReference type="Proteomes" id="UP000186303">
    <property type="component" value="Chromosome 1"/>
</dbReference>
<keyword evidence="7" id="KW-0648">Protein biosynthesis</keyword>
<dbReference type="GO" id="GO:1902977">
    <property type="term" value="P:mitotic DNA replication preinitiation complex assembly"/>
    <property type="evidence" value="ECO:0007669"/>
    <property type="project" value="TreeGrafter"/>
</dbReference>
<dbReference type="STRING" id="1230383.A0A1M7ZZX7"/>
<comment type="subcellular location">
    <subcellularLocation>
        <location evidence="1">Nucleus</location>
    </subcellularLocation>
</comment>
<evidence type="ECO:0000313" key="8">
    <source>
        <dbReference type="Proteomes" id="UP000186303"/>
    </source>
</evidence>
<comment type="similarity">
    <text evidence="2">Belongs to the CDC45 family.</text>
</comment>
<dbReference type="EMBL" id="LT671821">
    <property type="protein sequence ID" value="SHO75743.1"/>
    <property type="molecule type" value="Genomic_DNA"/>
</dbReference>
<proteinExistence type="inferred from homology"/>
<keyword evidence="4" id="KW-0539">Nucleus</keyword>
<dbReference type="GO" id="GO:0003697">
    <property type="term" value="F:single-stranded DNA binding"/>
    <property type="evidence" value="ECO:0007669"/>
    <property type="project" value="TreeGrafter"/>
</dbReference>
<keyword evidence="8" id="KW-1185">Reference proteome</keyword>
<dbReference type="OMA" id="EDCFMEA"/>
<evidence type="ECO:0000256" key="5">
    <source>
        <dbReference type="ARBA" id="ARBA00023306"/>
    </source>
</evidence>
<evidence type="ECO:0000256" key="6">
    <source>
        <dbReference type="SAM" id="MobiDB-lite"/>
    </source>
</evidence>
<feature type="compositionally biased region" description="Polar residues" evidence="6">
    <location>
        <begin position="210"/>
        <end position="221"/>
    </location>
</feature>